<gene>
    <name evidence="3" type="ORF">BMR1_01G02925</name>
</gene>
<proteinExistence type="predicted"/>
<feature type="compositionally biased region" description="Basic residues" evidence="2">
    <location>
        <begin position="16"/>
        <end position="28"/>
    </location>
</feature>
<dbReference type="OrthoDB" id="9991317at2759"/>
<dbReference type="PANTHER" id="PTHR23082">
    <property type="entry name" value="TRANSCRIPTION INITIATION FACTOR IIIC TFIIIC , POLYPEPTIDE 3-RELATED"/>
    <property type="match status" value="1"/>
</dbReference>
<dbReference type="InterPro" id="IPR011990">
    <property type="entry name" value="TPR-like_helical_dom_sf"/>
</dbReference>
<keyword evidence="4" id="KW-1185">Reference proteome</keyword>
<dbReference type="Pfam" id="PF13181">
    <property type="entry name" value="TPR_8"/>
    <property type="match status" value="1"/>
</dbReference>
<dbReference type="GO" id="GO:0000127">
    <property type="term" value="C:transcription factor TFIIIC complex"/>
    <property type="evidence" value="ECO:0007669"/>
    <property type="project" value="TreeGrafter"/>
</dbReference>
<dbReference type="SUPFAM" id="SSF48452">
    <property type="entry name" value="TPR-like"/>
    <property type="match status" value="2"/>
</dbReference>
<dbReference type="GeneID" id="24423657"/>
<organism evidence="3 4">
    <name type="scientific">Babesia microti (strain RI)</name>
    <dbReference type="NCBI Taxonomy" id="1133968"/>
    <lineage>
        <taxon>Eukaryota</taxon>
        <taxon>Sar</taxon>
        <taxon>Alveolata</taxon>
        <taxon>Apicomplexa</taxon>
        <taxon>Aconoidasida</taxon>
        <taxon>Piroplasmida</taxon>
        <taxon>Babesiidae</taxon>
        <taxon>Babesia</taxon>
    </lineage>
</organism>
<dbReference type="PROSITE" id="PS50005">
    <property type="entry name" value="TPR"/>
    <property type="match status" value="1"/>
</dbReference>
<dbReference type="AlphaFoldDB" id="A0A1N6LX24"/>
<keyword evidence="1" id="KW-0802">TPR repeat</keyword>
<dbReference type="Gene3D" id="1.25.40.10">
    <property type="entry name" value="Tetratricopeptide repeat domain"/>
    <property type="match status" value="3"/>
</dbReference>
<reference evidence="3 4" key="3">
    <citation type="journal article" date="2016" name="Sci. Rep.">
        <title>Genome-wide diversity and gene expression profiling of Babesia microti isolates identify polymorphic genes that mediate host-pathogen interactions.</title>
        <authorList>
            <person name="Silva J.C."/>
            <person name="Cornillot E."/>
            <person name="McCracken C."/>
            <person name="Usmani-Brown S."/>
            <person name="Dwivedi A."/>
            <person name="Ifeonu O.O."/>
            <person name="Crabtree J."/>
            <person name="Gotia H.T."/>
            <person name="Virji A.Z."/>
            <person name="Reynes C."/>
            <person name="Colinge J."/>
            <person name="Kumar V."/>
            <person name="Lawres L."/>
            <person name="Pazzi J.E."/>
            <person name="Pablo J.V."/>
            <person name="Hung C."/>
            <person name="Brancato J."/>
            <person name="Kumari P."/>
            <person name="Orvis J."/>
            <person name="Tretina K."/>
            <person name="Chibucos M."/>
            <person name="Ott S."/>
            <person name="Sadzewicz L."/>
            <person name="Sengamalay N."/>
            <person name="Shetty A.C."/>
            <person name="Su Q."/>
            <person name="Tallon L."/>
            <person name="Fraser C.M."/>
            <person name="Frutos R."/>
            <person name="Molina D.M."/>
            <person name="Krause P.J."/>
            <person name="Ben Mamoun C."/>
        </authorList>
    </citation>
    <scope>NUCLEOTIDE SEQUENCE [LARGE SCALE GENOMIC DNA]</scope>
    <source>
        <strain evidence="3 4">RI</strain>
    </source>
</reference>
<reference evidence="3 4" key="2">
    <citation type="journal article" date="2013" name="PLoS ONE">
        <title>Whole genome mapping and re-organization of the nuclear and mitochondrial genomes of Babesia microti isolates.</title>
        <authorList>
            <person name="Cornillot E."/>
            <person name="Dassouli A."/>
            <person name="Garg A."/>
            <person name="Pachikara N."/>
            <person name="Randazzo S."/>
            <person name="Depoix D."/>
            <person name="Carcy B."/>
            <person name="Delbecq S."/>
            <person name="Frutos R."/>
            <person name="Silva J.C."/>
            <person name="Sutton R."/>
            <person name="Krause P.J."/>
            <person name="Mamoun C.B."/>
        </authorList>
    </citation>
    <scope>NUCLEOTIDE SEQUENCE [LARGE SCALE GENOMIC DNA]</scope>
    <source>
        <strain evidence="3 4">RI</strain>
    </source>
</reference>
<dbReference type="SMART" id="SM00028">
    <property type="entry name" value="TPR"/>
    <property type="match status" value="5"/>
</dbReference>
<dbReference type="EMBL" id="FO082871">
    <property type="protein sequence ID" value="SIO73430.1"/>
    <property type="molecule type" value="Genomic_DNA"/>
</dbReference>
<dbReference type="VEuPathDB" id="PiroplasmaDB:BMR1_01G02925"/>
<dbReference type="RefSeq" id="XP_021337529.1">
    <property type="nucleotide sequence ID" value="XM_021482942.1"/>
</dbReference>
<name>A0A1N6LX24_BABMR</name>
<sequence>MPPPTGRPSSVGRLLKAGKKPSRSKARTGTRVPAPGPDRAEAESEASDEEEEIHQFLMGDVFNLIDKGNRKFWDAKLKGRSRGKGVKGPKPKTAAEMTPQAEKMLQDATELYLSNKIDQAVAALKELVKQAPGLHDPFHILGVIYEQEYKDLPSACAYYLLAAHLAPDDVELWKQISEMSMSLGNIDQAVYCLKKCLKNSRGKFDEEALYELSMIYLNSGKYKEASTHLTRLFSLRPEDYAVTDSFARCRRLMGDDRMMCDILEAHVSSYASAAPLAEENAESLKHVPHKAAISPCVDALDALATARLSVGDFRPVSGAPMRGAPAVKSFICRSYTTPFVAFGREIDEALDEVPIAERYALTLAFGSVYAYRGNSECAGVYYLKALKLAREKLPSGGPPLMYSRDALEISRTLVSLDNVDGAIEALRIGIRAPDDLLETLKSGDNWKAALRLNYLFDTQEQPKSFAVTTRLELFNLLSDLGRFSEADMLLSSLTSDDLGRTTAPAPPITTADRQSLLTCLADLSHSISRALLKDPRFRSPPCLACRGAQPCVGASAYTDSDATALLDNLLSLLSDCEQDTLRIRSHMRVQPQPARPVAEACSVGLGVDGVQKSLLLPLKGASGIGESPRTQKGSSYMRVKKHLDLISPEDILGWDGYYKLLENAAIVLCSLRVGLSHSSGGKSGYLGQFIELLETISRNRKQYKFVIQDSEKRLFKTRIDKLSRAISAFFGIHKMALGYIKSEFASPTGDLHPLRTLGRILASGRVSASAAISLSSCPERDTLLEIKTWAVRHLINSPNDLDLAMLVAHFCSLSGRWQFAIAEYTHALSISQDNPLAHLCLAAAHLGSVASKTTRSVDESILQCFAHLDRYKQLRAGSVSCDALKRLMRAEASYNFARAYHHLGLLHLALPLYHSCLEDMELLCGFHVPLSWICPCFLCEQDLRLSDDAQARCTLDHGVAERDYLDELSRSCAHNLRLLYLSQQSHGMAALVGAKYLRWD</sequence>
<feature type="region of interest" description="Disordered" evidence="2">
    <location>
        <begin position="1"/>
        <end position="50"/>
    </location>
</feature>
<dbReference type="GO" id="GO:0006383">
    <property type="term" value="P:transcription by RNA polymerase III"/>
    <property type="evidence" value="ECO:0007669"/>
    <property type="project" value="InterPro"/>
</dbReference>
<evidence type="ECO:0000256" key="1">
    <source>
        <dbReference type="PROSITE-ProRule" id="PRU00339"/>
    </source>
</evidence>
<dbReference type="InterPro" id="IPR039340">
    <property type="entry name" value="Tfc4/TFIIIC-102/Sfc4"/>
</dbReference>
<feature type="repeat" description="TPR" evidence="1">
    <location>
        <begin position="206"/>
        <end position="239"/>
    </location>
</feature>
<reference evidence="3 4" key="1">
    <citation type="journal article" date="2012" name="Nucleic Acids Res.">
        <title>Sequencing of the smallest Apicomplexan genome from the human pathogen Babesia microti.</title>
        <authorList>
            <person name="Cornillot E."/>
            <person name="Hadj-Kaddour K."/>
            <person name="Dassouli A."/>
            <person name="Noel B."/>
            <person name="Ranwez V."/>
            <person name="Vacherie B."/>
            <person name="Augagneur Y."/>
            <person name="Bres V."/>
            <person name="Duclos A."/>
            <person name="Randazzo S."/>
            <person name="Carcy B."/>
            <person name="Debierre-Grockiego F."/>
            <person name="Delbecq S."/>
            <person name="Moubri-Menage K."/>
            <person name="Shams-Eldin H."/>
            <person name="Usmani-Brown S."/>
            <person name="Bringaud F."/>
            <person name="Wincker P."/>
            <person name="Vivares C.P."/>
            <person name="Schwarz R.T."/>
            <person name="Schetters T.P."/>
            <person name="Krause P.J."/>
            <person name="Gorenflot A."/>
            <person name="Berry V."/>
            <person name="Barbe V."/>
            <person name="Ben Mamoun C."/>
        </authorList>
    </citation>
    <scope>NUCLEOTIDE SEQUENCE [LARGE SCALE GENOMIC DNA]</scope>
    <source>
        <strain evidence="3 4">RI</strain>
    </source>
</reference>
<evidence type="ECO:0000256" key="2">
    <source>
        <dbReference type="SAM" id="MobiDB-lite"/>
    </source>
</evidence>
<protein>
    <submittedName>
        <fullName evidence="3">Uncharacterized protein</fullName>
    </submittedName>
</protein>
<evidence type="ECO:0000313" key="3">
    <source>
        <dbReference type="EMBL" id="SIO73430.1"/>
    </source>
</evidence>
<accession>A0A1N6LX24</accession>
<dbReference type="KEGG" id="bmic:BMR1_01G02925"/>
<dbReference type="Proteomes" id="UP000002899">
    <property type="component" value="Chromosome I"/>
</dbReference>
<dbReference type="InterPro" id="IPR019734">
    <property type="entry name" value="TPR_rpt"/>
</dbReference>
<evidence type="ECO:0000313" key="4">
    <source>
        <dbReference type="Proteomes" id="UP000002899"/>
    </source>
</evidence>
<dbReference type="PANTHER" id="PTHR23082:SF0">
    <property type="entry name" value="GENERAL TRANSCRIPTION FACTOR 3C POLYPEPTIDE 3"/>
    <property type="match status" value="1"/>
</dbReference>